<organism evidence="2 3">
    <name type="scientific">Xylaria arbuscula</name>
    <dbReference type="NCBI Taxonomy" id="114810"/>
    <lineage>
        <taxon>Eukaryota</taxon>
        <taxon>Fungi</taxon>
        <taxon>Dikarya</taxon>
        <taxon>Ascomycota</taxon>
        <taxon>Pezizomycotina</taxon>
        <taxon>Sordariomycetes</taxon>
        <taxon>Xylariomycetidae</taxon>
        <taxon>Xylariales</taxon>
        <taxon>Xylariaceae</taxon>
        <taxon>Xylaria</taxon>
    </lineage>
</organism>
<dbReference type="Proteomes" id="UP001148614">
    <property type="component" value="Unassembled WGS sequence"/>
</dbReference>
<comment type="similarity">
    <text evidence="1">Belongs to the fungal fucose-specific lectin family.</text>
</comment>
<reference evidence="2" key="1">
    <citation type="submission" date="2022-07" db="EMBL/GenBank/DDBJ databases">
        <title>Genome Sequence of Xylaria arbuscula.</title>
        <authorList>
            <person name="Buettner E."/>
        </authorList>
    </citation>
    <scope>NUCLEOTIDE SEQUENCE</scope>
    <source>
        <strain evidence="2">VT107</strain>
    </source>
</reference>
<comment type="caution">
    <text evidence="2">The sequence shown here is derived from an EMBL/GenBank/DDBJ whole genome shotgun (WGS) entry which is preliminary data.</text>
</comment>
<name>A0A9W8NK08_9PEZI</name>
<evidence type="ECO:0000313" key="2">
    <source>
        <dbReference type="EMBL" id="KAJ3578340.1"/>
    </source>
</evidence>
<protein>
    <recommendedName>
        <fullName evidence="4">Fucose-specific lectin</fullName>
    </recommendedName>
</protein>
<dbReference type="SUPFAM" id="SSF89372">
    <property type="entry name" value="Fucose-specific lectin"/>
    <property type="match status" value="1"/>
</dbReference>
<dbReference type="AlphaFoldDB" id="A0A9W8NK08"/>
<keyword evidence="3" id="KW-1185">Reference proteome</keyword>
<evidence type="ECO:0008006" key="4">
    <source>
        <dbReference type="Google" id="ProtNLM"/>
    </source>
</evidence>
<dbReference type="VEuPathDB" id="FungiDB:F4678DRAFT_336024"/>
<accession>A0A9W8NK08</accession>
<proteinExistence type="inferred from homology"/>
<evidence type="ECO:0000313" key="3">
    <source>
        <dbReference type="Proteomes" id="UP001148614"/>
    </source>
</evidence>
<gene>
    <name evidence="2" type="ORF">NPX13_g2225</name>
</gene>
<evidence type="ECO:0000256" key="1">
    <source>
        <dbReference type="ARBA" id="ARBA00009042"/>
    </source>
</evidence>
<dbReference type="InterPro" id="IPR012475">
    <property type="entry name" value="Fungal_lectin"/>
</dbReference>
<dbReference type="EMBL" id="JANPWZ010000229">
    <property type="protein sequence ID" value="KAJ3578340.1"/>
    <property type="molecule type" value="Genomic_DNA"/>
</dbReference>
<dbReference type="Gene3D" id="2.120.10.70">
    <property type="entry name" value="Fucose-specific lectin"/>
    <property type="match status" value="1"/>
</dbReference>
<dbReference type="Pfam" id="PF07938">
    <property type="entry name" value="Fungal_lectin"/>
    <property type="match status" value="1"/>
</dbReference>
<sequence length="329" mass="36686">MPAQAADVTDVAVTATGEYECKVYYQDTTGVICESIHLVSGWKHTTTSTFSAKPASPIAAISFDSGNQVPGALNKSRFSVSPTSKVAAQYWAFKNNIRVYVQGSDGKIQEYVYDDDNGWRKGATLPVAQDGSSLAAQRWERESRSCIRVYYIAPDSTVKEHCYENGRWFAGEFNIPEIPPYSSITSTAWADTGVSIRVWLQDSSNKIAAYRNDGGWNYEGTVMGPLRPGRSISSLEWKNGTELRIFYHADDGKIREKAQTQAGAWYEGEGIPKGDVRPIEQFWKFAAECYGRQADTNWRKWSTRDVSEMLSGHHLTGPIWGLGEVLGRF</sequence>